<feature type="compositionally biased region" description="Low complexity" evidence="1">
    <location>
        <begin position="43"/>
        <end position="52"/>
    </location>
</feature>
<dbReference type="AlphaFoldDB" id="A0A2P5THP7"/>
<organism evidence="3 4">
    <name type="scientific">Oceanisphaera arctica</name>
    <dbReference type="NCBI Taxonomy" id="641510"/>
    <lineage>
        <taxon>Bacteria</taxon>
        <taxon>Pseudomonadati</taxon>
        <taxon>Pseudomonadota</taxon>
        <taxon>Gammaproteobacteria</taxon>
        <taxon>Aeromonadales</taxon>
        <taxon>Aeromonadaceae</taxon>
        <taxon>Oceanisphaera</taxon>
    </lineage>
</organism>
<dbReference type="EMBL" id="MPZM01000099">
    <property type="protein sequence ID" value="PPL14052.1"/>
    <property type="molecule type" value="Genomic_DNA"/>
</dbReference>
<accession>A0A2P5THP7</accession>
<evidence type="ECO:0000259" key="2">
    <source>
        <dbReference type="Pfam" id="PF16190"/>
    </source>
</evidence>
<evidence type="ECO:0000313" key="3">
    <source>
        <dbReference type="EMBL" id="PPL14052.1"/>
    </source>
</evidence>
<dbReference type="Proteomes" id="UP000242231">
    <property type="component" value="Unassembled WGS sequence"/>
</dbReference>
<feature type="domain" description="Ubiquitin-activating enzyme E1 FCCH" evidence="2">
    <location>
        <begin position="412"/>
        <end position="468"/>
    </location>
</feature>
<sequence length="537" mass="55368">HKDASAQSAQLSGEYAANAQAREATAGQHASFAQDQASAAALKATESASHAAESLTHRNAAEDEAAKAKQSADTAAAIVTGGTATLTPEPGKIPLADSEGKIDINWLGKDTAARIMLGAVRVNDIGQPGSLGYGVGICPELPAGYTAMPGTFTLGSDEYGNYQYSDGSVMVWVPAYYARIAHADNPSYGVHGVNSIHTEPLHKFATRADAEAAGYLLPRAFIDGGEVVPGFMHDKYRCSNNGGTASSIKNGNPLSSHADHSPFNGLTGAPANNYGGAIAAAKTRGAQFFPNSRFMRASLALLHDAHAQASTSTSHNAWWDVNNVTNFVKGCNNNALGDTNDGSVSYVSDGYSNCGKTGSGTPFAKTTHNGQGCGIADLNGNMYTIELGLTCVASTKTVTGATQANPVALTITGHGLTTGEPVMITSVGGMTQLNDKIYTATVVDANTLTLDGVDGTGFTAYTSGGSLTSGTFYTAAESTRMEDFTGGNSLATDHWGATGVAAMMQPVGLKLRTDYPNNGFSLRYGDGANQVLSEAIS</sequence>
<feature type="non-terminal residue" evidence="3">
    <location>
        <position position="1"/>
    </location>
</feature>
<name>A0A2P5THP7_9GAMM</name>
<feature type="non-terminal residue" evidence="3">
    <location>
        <position position="537"/>
    </location>
</feature>
<feature type="region of interest" description="Disordered" evidence="1">
    <location>
        <begin position="43"/>
        <end position="69"/>
    </location>
</feature>
<dbReference type="Pfam" id="PF16190">
    <property type="entry name" value="E1_FCCH"/>
    <property type="match status" value="1"/>
</dbReference>
<dbReference type="InterPro" id="IPR032418">
    <property type="entry name" value="E1_FCCH"/>
</dbReference>
<feature type="compositionally biased region" description="Basic and acidic residues" evidence="1">
    <location>
        <begin position="55"/>
        <end position="67"/>
    </location>
</feature>
<proteinExistence type="predicted"/>
<reference evidence="4" key="1">
    <citation type="submission" date="2016-11" db="EMBL/GenBank/DDBJ databases">
        <authorList>
            <person name="Sisinthy S."/>
            <person name="Ara S."/>
            <person name="Gundlapally S.R."/>
        </authorList>
    </citation>
    <scope>NUCLEOTIDE SEQUENCE [LARGE SCALE GENOMIC DNA]</scope>
    <source>
        <strain evidence="4">V1-41</strain>
    </source>
</reference>
<protein>
    <recommendedName>
        <fullName evidence="2">Ubiquitin-activating enzyme E1 FCCH domain-containing protein</fullName>
    </recommendedName>
</protein>
<comment type="caution">
    <text evidence="3">The sequence shown here is derived from an EMBL/GenBank/DDBJ whole genome shotgun (WGS) entry which is preliminary data.</text>
</comment>
<dbReference type="Gene3D" id="2.40.30.180">
    <property type="entry name" value="Ubiquitin-activating enzyme E1, FCCH domain"/>
    <property type="match status" value="1"/>
</dbReference>
<keyword evidence="4" id="KW-1185">Reference proteome</keyword>
<evidence type="ECO:0000313" key="4">
    <source>
        <dbReference type="Proteomes" id="UP000242231"/>
    </source>
</evidence>
<dbReference type="InterPro" id="IPR042302">
    <property type="entry name" value="E1_FCCH_sf"/>
</dbReference>
<gene>
    <name evidence="3" type="ORF">UN63_16785</name>
</gene>
<evidence type="ECO:0000256" key="1">
    <source>
        <dbReference type="SAM" id="MobiDB-lite"/>
    </source>
</evidence>
<dbReference type="RefSeq" id="WP_219821207.1">
    <property type="nucleotide sequence ID" value="NZ_MPZM01000099.1"/>
</dbReference>